<evidence type="ECO:0000256" key="2">
    <source>
        <dbReference type="PROSITE-ProRule" id="PRU00059"/>
    </source>
</evidence>
<dbReference type="GO" id="GO:0060271">
    <property type="term" value="P:cilium assembly"/>
    <property type="evidence" value="ECO:0007669"/>
    <property type="project" value="InterPro"/>
</dbReference>
<dbReference type="CDD" id="cd00041">
    <property type="entry name" value="CUB"/>
    <property type="match status" value="1"/>
</dbReference>
<evidence type="ECO:0000259" key="5">
    <source>
        <dbReference type="PROSITE" id="PS01180"/>
    </source>
</evidence>
<feature type="region of interest" description="Disordered" evidence="4">
    <location>
        <begin position="93"/>
        <end position="113"/>
    </location>
</feature>
<feature type="coiled-coil region" evidence="3">
    <location>
        <begin position="352"/>
        <end position="446"/>
    </location>
</feature>
<dbReference type="GO" id="GO:0007005">
    <property type="term" value="P:mitochondrion organization"/>
    <property type="evidence" value="ECO:0007669"/>
    <property type="project" value="InterPro"/>
</dbReference>
<evidence type="ECO:0000313" key="6">
    <source>
        <dbReference type="EMBL" id="KPJ00715.1"/>
    </source>
</evidence>
<keyword evidence="3" id="KW-0175">Coiled coil</keyword>
<dbReference type="PANTHER" id="PTHR36170:SF1">
    <property type="entry name" value="CENTROSOMAL PROTEIN OF 89 KDA"/>
    <property type="match status" value="1"/>
</dbReference>
<evidence type="ECO:0000313" key="7">
    <source>
        <dbReference type="Proteomes" id="UP000053268"/>
    </source>
</evidence>
<sequence length="834" mass="96580">MDDDYIKFSPKVKTYSNVNRRHLVKSPKKLTFTGNFTPCQRHFYITEADKRNSLRLDILNAVMKRTESKMHEKDIDESIDNPLYEDPRDVIERPVKPPRKRNINGGVPNTNKEGKHLLKEQKKKLSKKYERLITALMDRCEENILSISEKDAHIAKLKDKLKTILEYNKLFASENERLKCEHATLLKYAEECKIVIKEEREKNTDLEDKCKSLQERVRQFDIPDKDQCEPTTIPLVEVCMSCSSRQIVLNQARELNARLQKDMQALKDVLYRLNVQLARYQEKIRSNVPTLKTDKSTDKYDCIDSIINASLGQRRESTNTEEATKKDYNEETQPRLVDLSGLLSAQALAPLFDAYQENLQEKDNLINDYEKQFENMNKKSKQIVIENKNLSDKVTSLENELSQVRQSYKKLVVERETADIEKATILERAERAESKLKEVYELYEDKMSAMIRDYETVHREYFAVKSALEASAGKISQLDAMRARTVPADLHERRLDHCKRLLEELKHQYSMENERKSEQVKKMQEDMRSTEEKYNKMCQEHEAVKEELRTALKNVRLYRRAAVIFRHRARTAAASAMRVRRARTKRTKRTHNEPLQHALHALDTIKTEIKAVRSRAYTSLEELERRIVQQERRAAAAQAEHRRELERAALVLQHKEGIIRSLIDKVADVEEVRLSQTNAHRLQGIVSNSSSESSSTKEKDKKDTKQTDKRKVEPNQIYSVYSPGYPRNYTPGVQCRWYGVCPNGYHCRLDCPDINLPRSNMCSMDRLLISRTGDPQLSSAEYYCGRGTLSVTSVAQRLSIGRLSVSKHGPTVPGLSTSSNSTGGRFACELRAQQ</sequence>
<dbReference type="GO" id="GO:0005814">
    <property type="term" value="C:centriole"/>
    <property type="evidence" value="ECO:0007669"/>
    <property type="project" value="InterPro"/>
</dbReference>
<dbReference type="GO" id="GO:0097539">
    <property type="term" value="C:ciliary transition fiber"/>
    <property type="evidence" value="ECO:0007669"/>
    <property type="project" value="TreeGrafter"/>
</dbReference>
<dbReference type="PANTHER" id="PTHR36170">
    <property type="entry name" value="CENTROSOMAL PROTEIN OF 89 KDA"/>
    <property type="match status" value="1"/>
</dbReference>
<dbReference type="PROSITE" id="PS01180">
    <property type="entry name" value="CUB"/>
    <property type="match status" value="1"/>
</dbReference>
<name>A0A194Q6T5_PAPXU</name>
<dbReference type="InterPro" id="IPR000859">
    <property type="entry name" value="CUB_dom"/>
</dbReference>
<reference evidence="6 7" key="1">
    <citation type="journal article" date="2015" name="Nat. Commun.">
        <title>Outbred genome sequencing and CRISPR/Cas9 gene editing in butterflies.</title>
        <authorList>
            <person name="Li X."/>
            <person name="Fan D."/>
            <person name="Zhang W."/>
            <person name="Liu G."/>
            <person name="Zhang L."/>
            <person name="Zhao L."/>
            <person name="Fang X."/>
            <person name="Chen L."/>
            <person name="Dong Y."/>
            <person name="Chen Y."/>
            <person name="Ding Y."/>
            <person name="Zhao R."/>
            <person name="Feng M."/>
            <person name="Zhu Y."/>
            <person name="Feng Y."/>
            <person name="Jiang X."/>
            <person name="Zhu D."/>
            <person name="Xiang H."/>
            <person name="Feng X."/>
            <person name="Li S."/>
            <person name="Wang J."/>
            <person name="Zhang G."/>
            <person name="Kronforst M.R."/>
            <person name="Wang W."/>
        </authorList>
    </citation>
    <scope>NUCLEOTIDE SEQUENCE [LARGE SCALE GENOMIC DNA]</scope>
    <source>
        <strain evidence="6">Ya'a_city_454_Px</strain>
        <tissue evidence="6">Whole body</tissue>
    </source>
</reference>
<feature type="compositionally biased region" description="Basic and acidic residues" evidence="4">
    <location>
        <begin position="695"/>
        <end position="713"/>
    </location>
</feature>
<feature type="region of interest" description="Disordered" evidence="4">
    <location>
        <begin position="683"/>
        <end position="714"/>
    </location>
</feature>
<dbReference type="SUPFAM" id="SSF49854">
    <property type="entry name" value="Spermadhesin, CUB domain"/>
    <property type="match status" value="1"/>
</dbReference>
<feature type="domain" description="CUB" evidence="5">
    <location>
        <begin position="720"/>
        <end position="834"/>
    </location>
</feature>
<dbReference type="InterPro" id="IPR035914">
    <property type="entry name" value="Sperma_CUB_dom_sf"/>
</dbReference>
<accession>A0A194Q6T5</accession>
<organism evidence="6 7">
    <name type="scientific">Papilio xuthus</name>
    <name type="common">Asian swallowtail butterfly</name>
    <dbReference type="NCBI Taxonomy" id="66420"/>
    <lineage>
        <taxon>Eukaryota</taxon>
        <taxon>Metazoa</taxon>
        <taxon>Ecdysozoa</taxon>
        <taxon>Arthropoda</taxon>
        <taxon>Hexapoda</taxon>
        <taxon>Insecta</taxon>
        <taxon>Pterygota</taxon>
        <taxon>Neoptera</taxon>
        <taxon>Endopterygota</taxon>
        <taxon>Lepidoptera</taxon>
        <taxon>Glossata</taxon>
        <taxon>Ditrysia</taxon>
        <taxon>Papilionoidea</taxon>
        <taxon>Papilionidae</taxon>
        <taxon>Papilioninae</taxon>
        <taxon>Papilio</taxon>
    </lineage>
</organism>
<protein>
    <submittedName>
        <fullName evidence="6">Centrosomal protein of 89 kDa</fullName>
    </submittedName>
</protein>
<feature type="coiled-coil region" evidence="3">
    <location>
        <begin position="189"/>
        <end position="216"/>
    </location>
</feature>
<dbReference type="EMBL" id="KQ459460">
    <property type="protein sequence ID" value="KPJ00715.1"/>
    <property type="molecule type" value="Genomic_DNA"/>
</dbReference>
<dbReference type="STRING" id="66420.A0A194Q6T5"/>
<dbReference type="Gene3D" id="2.60.120.290">
    <property type="entry name" value="Spermadhesin, CUB domain"/>
    <property type="match status" value="1"/>
</dbReference>
<feature type="coiled-coil region" evidence="3">
    <location>
        <begin position="249"/>
        <end position="283"/>
    </location>
</feature>
<gene>
    <name evidence="6" type="ORF">RR46_07554</name>
</gene>
<dbReference type="GO" id="GO:0007268">
    <property type="term" value="P:chemical synaptic transmission"/>
    <property type="evidence" value="ECO:0007669"/>
    <property type="project" value="InterPro"/>
</dbReference>
<feature type="coiled-coil region" evidence="3">
    <location>
        <begin position="613"/>
        <end position="647"/>
    </location>
</feature>
<dbReference type="AlphaFoldDB" id="A0A194Q6T5"/>
<dbReference type="GO" id="GO:0045202">
    <property type="term" value="C:synapse"/>
    <property type="evidence" value="ECO:0007669"/>
    <property type="project" value="GOC"/>
</dbReference>
<dbReference type="Pfam" id="PF00431">
    <property type="entry name" value="CUB"/>
    <property type="match status" value="1"/>
</dbReference>
<keyword evidence="7" id="KW-1185">Reference proteome</keyword>
<dbReference type="Proteomes" id="UP000053268">
    <property type="component" value="Unassembled WGS sequence"/>
</dbReference>
<evidence type="ECO:0000256" key="1">
    <source>
        <dbReference type="ARBA" id="ARBA00023157"/>
    </source>
</evidence>
<comment type="caution">
    <text evidence="2">Lacks conserved residue(s) required for the propagation of feature annotation.</text>
</comment>
<evidence type="ECO:0000256" key="4">
    <source>
        <dbReference type="SAM" id="MobiDB-lite"/>
    </source>
</evidence>
<evidence type="ECO:0000256" key="3">
    <source>
        <dbReference type="SAM" id="Coils"/>
    </source>
</evidence>
<keyword evidence="1" id="KW-1015">Disulfide bond</keyword>
<proteinExistence type="predicted"/>
<feature type="coiled-coil region" evidence="3">
    <location>
        <begin position="488"/>
        <end position="554"/>
    </location>
</feature>
<dbReference type="InterPro" id="IPR033545">
    <property type="entry name" value="CEP89"/>
</dbReference>